<proteinExistence type="predicted"/>
<feature type="transmembrane region" description="Helical" evidence="2">
    <location>
        <begin position="73"/>
        <end position="93"/>
    </location>
</feature>
<dbReference type="EMBL" id="JAYFSI010000004">
    <property type="protein sequence ID" value="MEA5362054.1"/>
    <property type="molecule type" value="Genomic_DNA"/>
</dbReference>
<gene>
    <name evidence="3" type="ORF">VA596_21140</name>
</gene>
<evidence type="ECO:0000313" key="3">
    <source>
        <dbReference type="EMBL" id="MEA5362054.1"/>
    </source>
</evidence>
<keyword evidence="2" id="KW-0472">Membrane</keyword>
<comment type="caution">
    <text evidence="3">The sequence shown here is derived from an EMBL/GenBank/DDBJ whole genome shotgun (WGS) entry which is preliminary data.</text>
</comment>
<protein>
    <submittedName>
        <fullName evidence="3">Uncharacterized protein</fullName>
    </submittedName>
</protein>
<feature type="region of interest" description="Disordered" evidence="1">
    <location>
        <begin position="173"/>
        <end position="207"/>
    </location>
</feature>
<sequence length="207" mass="21331">MDTPQPARFFLAPGLYALAAVLMAGGLVLPLFRAVHTLSQVRAGALAVITTSAWSTRFQVTTDASLDRPGAPFGVPIIVTMVLLVTAAGFLVARRRPGAWLGQLGTVFAAGVVLTIEMFGLGQGTSEQFDRVDLTTELGMWLLIGGTLVAAAAAVVAHRAAAPADEDWADPSVAYADTETPPSGFAVPGAGSGEVAITVLPPDHPAR</sequence>
<keyword evidence="4" id="KW-1185">Reference proteome</keyword>
<evidence type="ECO:0000256" key="2">
    <source>
        <dbReference type="SAM" id="Phobius"/>
    </source>
</evidence>
<evidence type="ECO:0000313" key="4">
    <source>
        <dbReference type="Proteomes" id="UP001304298"/>
    </source>
</evidence>
<name>A0ABU5R8C0_9PSEU</name>
<dbReference type="Proteomes" id="UP001304298">
    <property type="component" value="Unassembled WGS sequence"/>
</dbReference>
<evidence type="ECO:0000256" key="1">
    <source>
        <dbReference type="SAM" id="MobiDB-lite"/>
    </source>
</evidence>
<dbReference type="RefSeq" id="WP_323329527.1">
    <property type="nucleotide sequence ID" value="NZ_JAYFSI010000004.1"/>
</dbReference>
<feature type="transmembrane region" description="Helical" evidence="2">
    <location>
        <begin position="139"/>
        <end position="157"/>
    </location>
</feature>
<reference evidence="3 4" key="1">
    <citation type="submission" date="2023-12" db="EMBL/GenBank/DDBJ databases">
        <title>Amycolatopsis sp. V23-08.</title>
        <authorList>
            <person name="Somphong A."/>
        </authorList>
    </citation>
    <scope>NUCLEOTIDE SEQUENCE [LARGE SCALE GENOMIC DNA]</scope>
    <source>
        <strain evidence="3 4">V23-08</strain>
    </source>
</reference>
<keyword evidence="2" id="KW-0812">Transmembrane</keyword>
<feature type="transmembrane region" description="Helical" evidence="2">
    <location>
        <begin position="100"/>
        <end position="119"/>
    </location>
</feature>
<accession>A0ABU5R8C0</accession>
<keyword evidence="2" id="KW-1133">Transmembrane helix</keyword>
<feature type="transmembrane region" description="Helical" evidence="2">
    <location>
        <begin position="9"/>
        <end position="32"/>
    </location>
</feature>
<organism evidence="3 4">
    <name type="scientific">Amycolatopsis heterodermiae</name>
    <dbReference type="NCBI Taxonomy" id="3110235"/>
    <lineage>
        <taxon>Bacteria</taxon>
        <taxon>Bacillati</taxon>
        <taxon>Actinomycetota</taxon>
        <taxon>Actinomycetes</taxon>
        <taxon>Pseudonocardiales</taxon>
        <taxon>Pseudonocardiaceae</taxon>
        <taxon>Amycolatopsis</taxon>
    </lineage>
</organism>